<dbReference type="RefSeq" id="WP_166173091.1">
    <property type="nucleotide sequence ID" value="NZ_CP045119.1"/>
</dbReference>
<proteinExistence type="predicted"/>
<dbReference type="AlphaFoldDB" id="A0A6G8Q562"/>
<dbReference type="Proteomes" id="UP000501452">
    <property type="component" value="Chromosome"/>
</dbReference>
<evidence type="ECO:0000313" key="2">
    <source>
        <dbReference type="EMBL" id="QIN81578.1"/>
    </source>
</evidence>
<organism evidence="2 3">
    <name type="scientific">Rubrobacter tropicus</name>
    <dbReference type="NCBI Taxonomy" id="2653851"/>
    <lineage>
        <taxon>Bacteria</taxon>
        <taxon>Bacillati</taxon>
        <taxon>Actinomycetota</taxon>
        <taxon>Rubrobacteria</taxon>
        <taxon>Rubrobacterales</taxon>
        <taxon>Rubrobacteraceae</taxon>
        <taxon>Rubrobacter</taxon>
    </lineage>
</organism>
<dbReference type="EMBL" id="CP045119">
    <property type="protein sequence ID" value="QIN81578.1"/>
    <property type="molecule type" value="Genomic_DNA"/>
</dbReference>
<feature type="region of interest" description="Disordered" evidence="1">
    <location>
        <begin position="1"/>
        <end position="25"/>
    </location>
</feature>
<protein>
    <submittedName>
        <fullName evidence="2">Uncharacterized protein</fullName>
    </submittedName>
</protein>
<sequence>MANEGDTGSAFRFETTLKPGEDPKDAETRWYRWDKEEKRWEFYGNEMPPWDELSEGAKGTLSRVYDLIFRGLYEKERGEAIGRGMSPEELPESPETILEVLYYLDKATKHQAED</sequence>
<accession>A0A6G8Q562</accession>
<evidence type="ECO:0000256" key="1">
    <source>
        <dbReference type="SAM" id="MobiDB-lite"/>
    </source>
</evidence>
<evidence type="ECO:0000313" key="3">
    <source>
        <dbReference type="Proteomes" id="UP000501452"/>
    </source>
</evidence>
<keyword evidence="3" id="KW-1185">Reference proteome</keyword>
<reference evidence="2 3" key="1">
    <citation type="submission" date="2019-10" db="EMBL/GenBank/DDBJ databases">
        <title>Rubrobacter sp nov SCSIO 52090 isolated from a deep-sea sediment in the South China Sea.</title>
        <authorList>
            <person name="Chen R.W."/>
        </authorList>
    </citation>
    <scope>NUCLEOTIDE SEQUENCE [LARGE SCALE GENOMIC DNA]</scope>
    <source>
        <strain evidence="2 3">SCSIO 52909</strain>
    </source>
</reference>
<name>A0A6G8Q562_9ACTN</name>
<gene>
    <name evidence="2" type="ORF">GBA63_02245</name>
</gene>
<dbReference type="KEGG" id="rub:GBA63_02245"/>